<feature type="chain" id="PRO_5043686204" description="Selenoprotein P N-terminal domain-containing protein" evidence="1">
    <location>
        <begin position="20"/>
        <end position="187"/>
    </location>
</feature>
<gene>
    <name evidence="2" type="ORF">PFISCL1PPCAC_6413</name>
</gene>
<feature type="non-terminal residue" evidence="2">
    <location>
        <position position="187"/>
    </location>
</feature>
<dbReference type="AlphaFoldDB" id="A0AAV5V6V0"/>
<keyword evidence="3" id="KW-1185">Reference proteome</keyword>
<evidence type="ECO:0000313" key="3">
    <source>
        <dbReference type="Proteomes" id="UP001432322"/>
    </source>
</evidence>
<feature type="signal peptide" evidence="1">
    <location>
        <begin position="1"/>
        <end position="19"/>
    </location>
</feature>
<accession>A0AAV5V6V0</accession>
<evidence type="ECO:0008006" key="4">
    <source>
        <dbReference type="Google" id="ProtNLM"/>
    </source>
</evidence>
<evidence type="ECO:0000313" key="2">
    <source>
        <dbReference type="EMBL" id="GMT15116.1"/>
    </source>
</evidence>
<proteinExistence type="predicted"/>
<dbReference type="EMBL" id="BTSY01000002">
    <property type="protein sequence ID" value="GMT15116.1"/>
    <property type="molecule type" value="Genomic_DNA"/>
</dbReference>
<comment type="caution">
    <text evidence="2">The sequence shown here is derived from an EMBL/GenBank/DDBJ whole genome shotgun (WGS) entry which is preliminary data.</text>
</comment>
<reference evidence="2" key="1">
    <citation type="submission" date="2023-10" db="EMBL/GenBank/DDBJ databases">
        <title>Genome assembly of Pristionchus species.</title>
        <authorList>
            <person name="Yoshida K."/>
            <person name="Sommer R.J."/>
        </authorList>
    </citation>
    <scope>NUCLEOTIDE SEQUENCE</scope>
    <source>
        <strain evidence="2">RS5133</strain>
    </source>
</reference>
<organism evidence="2 3">
    <name type="scientific">Pristionchus fissidentatus</name>
    <dbReference type="NCBI Taxonomy" id="1538716"/>
    <lineage>
        <taxon>Eukaryota</taxon>
        <taxon>Metazoa</taxon>
        <taxon>Ecdysozoa</taxon>
        <taxon>Nematoda</taxon>
        <taxon>Chromadorea</taxon>
        <taxon>Rhabditida</taxon>
        <taxon>Rhabditina</taxon>
        <taxon>Diplogasteromorpha</taxon>
        <taxon>Diplogasteroidea</taxon>
        <taxon>Neodiplogasteridae</taxon>
        <taxon>Pristionchus</taxon>
    </lineage>
</organism>
<sequence>MRFSISFLLLLFLDATVRCSVKLCEQGQLWARGRELLSAMKGQLVLVAFPSAVDNRTLQKLSSLAEAHGHVRVITLLDPSSCSTEEATAMGRDWRWLIVERDDIGTRQRLGLNQGEVALFDRCGRLSRSLPLSSTEELNQAMRAAQHHAACGWCQYGTEKNGEDGGNTIEKKLDAFFQNAIATPSPS</sequence>
<name>A0AAV5V6V0_9BILA</name>
<protein>
    <recommendedName>
        <fullName evidence="4">Selenoprotein P N-terminal domain-containing protein</fullName>
    </recommendedName>
</protein>
<evidence type="ECO:0000256" key="1">
    <source>
        <dbReference type="SAM" id="SignalP"/>
    </source>
</evidence>
<dbReference type="Proteomes" id="UP001432322">
    <property type="component" value="Unassembled WGS sequence"/>
</dbReference>
<keyword evidence="1" id="KW-0732">Signal</keyword>